<evidence type="ECO:0000256" key="13">
    <source>
        <dbReference type="RuleBase" id="RU361193"/>
    </source>
</evidence>
<comment type="cofactor">
    <cofactor evidence="1 11">
        <name>Ca(2+)</name>
        <dbReference type="ChEBI" id="CHEBI:29108"/>
    </cofactor>
</comment>
<evidence type="ECO:0000256" key="2">
    <source>
        <dbReference type="ARBA" id="ARBA00004922"/>
    </source>
</evidence>
<keyword evidence="15" id="KW-0812">Transmembrane</keyword>
<dbReference type="Pfam" id="PF01532">
    <property type="entry name" value="Glyco_hydro_47"/>
    <property type="match status" value="1"/>
</dbReference>
<reference evidence="16 17" key="1">
    <citation type="submission" date="2015-04" db="EMBL/GenBank/DDBJ databases">
        <authorList>
            <person name="Syromyatnikov M.Y."/>
            <person name="Popov V.N."/>
        </authorList>
    </citation>
    <scope>NUCLEOTIDE SEQUENCE [LARGE SCALE GENOMIC DNA]</scope>
    <source>
        <strain evidence="16">WF-38-12</strain>
    </source>
</reference>
<dbReference type="GO" id="GO:0036503">
    <property type="term" value="P:ERAD pathway"/>
    <property type="evidence" value="ECO:0007669"/>
    <property type="project" value="UniProtKB-ARBA"/>
</dbReference>
<feature type="binding site" evidence="11">
    <location>
        <position position="692"/>
    </location>
    <ligand>
        <name>Ca(2+)</name>
        <dbReference type="ChEBI" id="CHEBI:29108"/>
    </ligand>
</feature>
<feature type="disulfide bond" evidence="12">
    <location>
        <begin position="453"/>
        <end position="496"/>
    </location>
</feature>
<evidence type="ECO:0000256" key="5">
    <source>
        <dbReference type="ARBA" id="ARBA00022801"/>
    </source>
</evidence>
<comment type="similarity">
    <text evidence="3 13">Belongs to the glycosyl hydrolase 47 family.</text>
</comment>
<feature type="compositionally biased region" description="Polar residues" evidence="14">
    <location>
        <begin position="9"/>
        <end position="19"/>
    </location>
</feature>
<gene>
    <name evidence="16" type="ORF">PISL3812_04991</name>
</gene>
<evidence type="ECO:0000256" key="9">
    <source>
        <dbReference type="ARBA" id="ARBA00048605"/>
    </source>
</evidence>
<feature type="active site" description="Proton donor" evidence="10">
    <location>
        <position position="510"/>
    </location>
</feature>
<proteinExistence type="inferred from homology"/>
<feature type="transmembrane region" description="Helical" evidence="15">
    <location>
        <begin position="95"/>
        <end position="115"/>
    </location>
</feature>
<evidence type="ECO:0000256" key="12">
    <source>
        <dbReference type="PIRSR" id="PIRSR601382-3"/>
    </source>
</evidence>
<dbReference type="OMA" id="AAFKHSW"/>
<sequence>MVGGAAFGHSSQNLHSQQGLDWRASSARSSGSLGGYGFSQSQTTTAANSSSNNGGISKINSFFGGRGSGRDLPVYKDKPYFKPRRTGPDRTRARIIYIMFALFVTTMLYVFWGGWGGPAEIGPSGNVGEELWKWVQTLDEDETSTSKHVDWAERRERVKDAFIISWDSYETYGWGYDEYQPVSKKGRYMVEGGMGWIIVDALDTMILMNLTSRVQHARNWIHNSLRYDQDHDVNTFETTIRMLGGLLSAHYLSTNYPNLAPIADDDVGAPGEDLYIEKATDLADRLLGAFESASGVPYASINLNTSTGIPSHADGGASSTAEATTVQLEFKYLAKLTGEAEYWQTVEKVMKVVDDKQQEDGLLPIFLYADTGEFRGNNIRLGSRGDSYYEYLIKQYLQTSEGEPIYKEMWDETLEGISKHLITYTKNGQMSLIAERPDGLHRPLLAKMDHLVCFMPGTIALGATGGQPLSVAKQSSTWSRRQDEEILLAKELAKTCWATYLATATGLAPEITYFRTDNPPKMFSDVYPDSTLLGGSGRGTAASKSQDLDLISVPLADTETWEQDIEIHAQDTHNLQRPETIESLLYMYRITGDSQYREWGWDMFKSFIKHTAVTQPVHAETDSSSDPSSSSPSPPSSSKRIVGFTSLSNANFDPPVQRDNMESFWMAETLKYFYLLFSEPDFIPLEDVVLNTEAHVFPRFKTGGDLKTGWARKPRV</sequence>
<evidence type="ECO:0000256" key="15">
    <source>
        <dbReference type="SAM" id="Phobius"/>
    </source>
</evidence>
<dbReference type="InterPro" id="IPR036026">
    <property type="entry name" value="Seven-hairpin_glycosidases"/>
</dbReference>
<keyword evidence="7 12" id="KW-1015">Disulfide bond</keyword>
<feature type="active site" evidence="10">
    <location>
        <position position="386"/>
    </location>
</feature>
<accession>A0A0U1LX50</accession>
<feature type="active site" description="Proton donor" evidence="10">
    <location>
        <position position="237"/>
    </location>
</feature>
<keyword evidence="13" id="KW-0326">Glycosidase</keyword>
<keyword evidence="15" id="KW-0472">Membrane</keyword>
<dbReference type="UniPathway" id="UPA00378"/>
<dbReference type="GO" id="GO:0005975">
    <property type="term" value="P:carbohydrate metabolic process"/>
    <property type="evidence" value="ECO:0007669"/>
    <property type="project" value="InterPro"/>
</dbReference>
<evidence type="ECO:0000256" key="1">
    <source>
        <dbReference type="ARBA" id="ARBA00001913"/>
    </source>
</evidence>
<comment type="pathway">
    <text evidence="2">Protein modification; protein glycosylation.</text>
</comment>
<evidence type="ECO:0000256" key="4">
    <source>
        <dbReference type="ARBA" id="ARBA00022723"/>
    </source>
</evidence>
<comment type="catalytic activity">
    <reaction evidence="8">
        <text>N(4)-(alpha-D-Man-(1-&gt;2)-alpha-D-Man-(1-&gt;2)-alpha-D-Man-(1-&gt;3)-[alpha-D-Man-(1-&gt;3)-[alpha-D-Man-(1-&gt;2)-alpha-D-Man-(1-&gt;6)]-alpha-D-Man-(1-&gt;6)]-beta-D-Man-(1-&gt;4)-beta-D-GlcNAc-(1-&gt;4)-beta-D-GlcNAc)-L-asparaginyl-[protein] (N-glucan mannose isomer 8A1,2,3B1,3) + 3 H2O = N(4)-(alpha-D-Man-(1-&gt;3)-[alpha-D-Man-(1-&gt;3)-[alpha-D-Man-(1-&gt;6)]-alpha-D-Man-(1-&gt;6)]-beta-D-Man-(1-&gt;4)-beta-D-GlcNAc-(1-&gt;4)-beta-D-GlcNAc)-L-asparaginyl-[protein] (N-glucan mannose isomer 5A1,2) + 3 beta-D-mannose</text>
        <dbReference type="Rhea" id="RHEA:56028"/>
        <dbReference type="Rhea" id="RHEA-COMP:14358"/>
        <dbReference type="Rhea" id="RHEA-COMP:14367"/>
        <dbReference type="ChEBI" id="CHEBI:15377"/>
        <dbReference type="ChEBI" id="CHEBI:28563"/>
        <dbReference type="ChEBI" id="CHEBI:59087"/>
        <dbReference type="ChEBI" id="CHEBI:60628"/>
        <dbReference type="EC" id="3.2.1.113"/>
    </reaction>
</comment>
<dbReference type="EMBL" id="CVMT01000004">
    <property type="protein sequence ID" value="CRG87969.1"/>
    <property type="molecule type" value="Genomic_DNA"/>
</dbReference>
<keyword evidence="6 11" id="KW-0106">Calcium</keyword>
<dbReference type="GO" id="GO:0005509">
    <property type="term" value="F:calcium ion binding"/>
    <property type="evidence" value="ECO:0007669"/>
    <property type="project" value="InterPro"/>
</dbReference>
<keyword evidence="5 13" id="KW-0378">Hydrolase</keyword>
<dbReference type="PANTHER" id="PTHR11742:SF55">
    <property type="entry name" value="ENDOPLASMIC RETICULUM MANNOSYL-OLIGOSACCHARIDE 1,2-ALPHA-MANNOSIDASE"/>
    <property type="match status" value="1"/>
</dbReference>
<evidence type="ECO:0000256" key="10">
    <source>
        <dbReference type="PIRSR" id="PIRSR601382-1"/>
    </source>
</evidence>
<dbReference type="Gene3D" id="1.50.10.10">
    <property type="match status" value="1"/>
</dbReference>
<evidence type="ECO:0000256" key="6">
    <source>
        <dbReference type="ARBA" id="ARBA00022837"/>
    </source>
</evidence>
<evidence type="ECO:0000313" key="17">
    <source>
        <dbReference type="Proteomes" id="UP000054383"/>
    </source>
</evidence>
<dbReference type="FunFam" id="1.50.10.10:FF:000033">
    <property type="entry name" value="alpha-1,2-Mannosidase"/>
    <property type="match status" value="1"/>
</dbReference>
<keyword evidence="4 11" id="KW-0479">Metal-binding</keyword>
<feature type="region of interest" description="Disordered" evidence="14">
    <location>
        <begin position="1"/>
        <end position="21"/>
    </location>
</feature>
<keyword evidence="17" id="KW-1185">Reference proteome</keyword>
<feature type="region of interest" description="Disordered" evidence="14">
    <location>
        <begin position="618"/>
        <end position="640"/>
    </location>
</feature>
<evidence type="ECO:0000256" key="8">
    <source>
        <dbReference type="ARBA" id="ARBA00047669"/>
    </source>
</evidence>
<evidence type="ECO:0000256" key="14">
    <source>
        <dbReference type="SAM" id="MobiDB-lite"/>
    </source>
</evidence>
<dbReference type="InterPro" id="IPR001382">
    <property type="entry name" value="Glyco_hydro_47"/>
</dbReference>
<keyword evidence="15" id="KW-1133">Transmembrane helix</keyword>
<dbReference type="InterPro" id="IPR050749">
    <property type="entry name" value="Glycosyl_Hydrolase_47"/>
</dbReference>
<dbReference type="GO" id="GO:0005783">
    <property type="term" value="C:endoplasmic reticulum"/>
    <property type="evidence" value="ECO:0007669"/>
    <property type="project" value="TreeGrafter"/>
</dbReference>
<dbReference type="EC" id="3.2.1.-" evidence="13"/>
<dbReference type="STRING" id="28573.A0A0U1LX50"/>
<evidence type="ECO:0000256" key="11">
    <source>
        <dbReference type="PIRSR" id="PIRSR601382-2"/>
    </source>
</evidence>
<dbReference type="Proteomes" id="UP000054383">
    <property type="component" value="Unassembled WGS sequence"/>
</dbReference>
<evidence type="ECO:0000313" key="16">
    <source>
        <dbReference type="EMBL" id="CRG87969.1"/>
    </source>
</evidence>
<protein>
    <recommendedName>
        <fullName evidence="13">alpha-1,2-Mannosidase</fullName>
        <ecNumber evidence="13">3.2.1.-</ecNumber>
    </recommendedName>
</protein>
<dbReference type="AlphaFoldDB" id="A0A0U1LX50"/>
<dbReference type="PRINTS" id="PR00747">
    <property type="entry name" value="GLYHDRLASE47"/>
</dbReference>
<feature type="compositionally biased region" description="Low complexity" evidence="14">
    <location>
        <begin position="622"/>
        <end position="631"/>
    </location>
</feature>
<dbReference type="PANTHER" id="PTHR11742">
    <property type="entry name" value="MANNOSYL-OLIGOSACCHARIDE ALPHA-1,2-MANNOSIDASE-RELATED"/>
    <property type="match status" value="1"/>
</dbReference>
<comment type="catalytic activity">
    <reaction evidence="9">
        <text>N(4)-(alpha-D-Man-(1-&gt;2)-alpha-D-Man-(1-&gt;2)-alpha-D-Man-(1-&gt;3)-[alpha-D-Man-(1-&gt;2)-alpha-D-Man-(1-&gt;3)-[alpha-D-Man-(1-&gt;2)-alpha-D-Man-(1-&gt;6)]-alpha-D-Man-(1-&gt;6)]-beta-D-Man-(1-&gt;4)-beta-D-GlcNAc-(1-&gt;4)-beta-D-GlcNAc)-L-asparaginyl-[protein] (N-glucan mannose isomer 9A1,2,3B1,2,3) + 4 H2O = N(4)-(alpha-D-Man-(1-&gt;3)-[alpha-D-Man-(1-&gt;3)-[alpha-D-Man-(1-&gt;6)]-alpha-D-Man-(1-&gt;6)]-beta-D-Man-(1-&gt;4)-beta-D-GlcNAc-(1-&gt;4)-beta-D-GlcNAc)-L-asparaginyl-[protein] (N-glucan mannose isomer 5A1,2) + 4 beta-D-mannose</text>
        <dbReference type="Rhea" id="RHEA:56008"/>
        <dbReference type="Rhea" id="RHEA-COMP:14356"/>
        <dbReference type="Rhea" id="RHEA-COMP:14367"/>
        <dbReference type="ChEBI" id="CHEBI:15377"/>
        <dbReference type="ChEBI" id="CHEBI:28563"/>
        <dbReference type="ChEBI" id="CHEBI:59087"/>
        <dbReference type="ChEBI" id="CHEBI:139493"/>
        <dbReference type="EC" id="3.2.1.113"/>
    </reaction>
</comment>
<organism evidence="16 17">
    <name type="scientific">Talaromyces islandicus</name>
    <name type="common">Penicillium islandicum</name>
    <dbReference type="NCBI Taxonomy" id="28573"/>
    <lineage>
        <taxon>Eukaryota</taxon>
        <taxon>Fungi</taxon>
        <taxon>Dikarya</taxon>
        <taxon>Ascomycota</taxon>
        <taxon>Pezizomycotina</taxon>
        <taxon>Eurotiomycetes</taxon>
        <taxon>Eurotiomycetidae</taxon>
        <taxon>Eurotiales</taxon>
        <taxon>Trichocomaceae</taxon>
        <taxon>Talaromyces</taxon>
        <taxon>Talaromyces sect. Islandici</taxon>
    </lineage>
</organism>
<evidence type="ECO:0000256" key="7">
    <source>
        <dbReference type="ARBA" id="ARBA00023157"/>
    </source>
</evidence>
<name>A0A0U1LX50_TALIS</name>
<dbReference type="GO" id="GO:0016020">
    <property type="term" value="C:membrane"/>
    <property type="evidence" value="ECO:0007669"/>
    <property type="project" value="InterPro"/>
</dbReference>
<dbReference type="OrthoDB" id="8118055at2759"/>
<feature type="active site" evidence="10">
    <location>
        <position position="579"/>
    </location>
</feature>
<dbReference type="InterPro" id="IPR012341">
    <property type="entry name" value="6hp_glycosidase-like_sf"/>
</dbReference>
<dbReference type="SUPFAM" id="SSF48225">
    <property type="entry name" value="Seven-hairpin glycosidases"/>
    <property type="match status" value="1"/>
</dbReference>
<dbReference type="GO" id="GO:0004571">
    <property type="term" value="F:mannosyl-oligosaccharide 1,2-alpha-mannosidase activity"/>
    <property type="evidence" value="ECO:0007669"/>
    <property type="project" value="UniProtKB-EC"/>
</dbReference>
<evidence type="ECO:0000256" key="3">
    <source>
        <dbReference type="ARBA" id="ARBA00007658"/>
    </source>
</evidence>